<evidence type="ECO:0008006" key="2">
    <source>
        <dbReference type="Google" id="ProtNLM"/>
    </source>
</evidence>
<dbReference type="Gene3D" id="1.10.1330.10">
    <property type="entry name" value="Dockerin domain"/>
    <property type="match status" value="1"/>
</dbReference>
<protein>
    <recommendedName>
        <fullName evidence="2">Dockerin domain-containing protein</fullName>
    </recommendedName>
</protein>
<proteinExistence type="predicted"/>
<dbReference type="AlphaFoldDB" id="X1IGU9"/>
<reference evidence="1" key="1">
    <citation type="journal article" date="2014" name="Front. Microbiol.">
        <title>High frequency of phylogenetically diverse reductive dehalogenase-homologous genes in deep subseafloor sedimentary metagenomes.</title>
        <authorList>
            <person name="Kawai M."/>
            <person name="Futagami T."/>
            <person name="Toyoda A."/>
            <person name="Takaki Y."/>
            <person name="Nishi S."/>
            <person name="Hori S."/>
            <person name="Arai W."/>
            <person name="Tsubouchi T."/>
            <person name="Morono Y."/>
            <person name="Uchiyama I."/>
            <person name="Ito T."/>
            <person name="Fujiyama A."/>
            <person name="Inagaki F."/>
            <person name="Takami H."/>
        </authorList>
    </citation>
    <scope>NUCLEOTIDE SEQUENCE</scope>
    <source>
        <strain evidence="1">Expedition CK06-06</strain>
    </source>
</reference>
<sequence length="204" mass="23010">YNFVDFGAGYYSEIQREYTDPCDWTVEGVRVLTLWFYGDADNDAGVTEQMYVGLQDTGGPTSYAEVRYGDSGEDMNDIRKPRWHGWNIALQDFADSGVDLTNIKKVYIGLGDRDYPWFPGGSGTVYFDDIHLQEPICIPSHRSAAFAAVDLSGDCIIDVADLGILAGKWLKWSAVGDLYKDLKVDFRDYAILANRWLETEGMWP</sequence>
<dbReference type="GO" id="GO:0000272">
    <property type="term" value="P:polysaccharide catabolic process"/>
    <property type="evidence" value="ECO:0007669"/>
    <property type="project" value="InterPro"/>
</dbReference>
<comment type="caution">
    <text evidence="1">The sequence shown here is derived from an EMBL/GenBank/DDBJ whole genome shotgun (WGS) entry which is preliminary data.</text>
</comment>
<dbReference type="SUPFAM" id="SSF49785">
    <property type="entry name" value="Galactose-binding domain-like"/>
    <property type="match status" value="1"/>
</dbReference>
<accession>X1IGU9</accession>
<dbReference type="InterPro" id="IPR008979">
    <property type="entry name" value="Galactose-bd-like_sf"/>
</dbReference>
<dbReference type="Gene3D" id="2.60.120.430">
    <property type="entry name" value="Galactose-binding lectin"/>
    <property type="match status" value="1"/>
</dbReference>
<gene>
    <name evidence="1" type="ORF">S03H2_63034</name>
</gene>
<dbReference type="EMBL" id="BARU01040806">
    <property type="protein sequence ID" value="GAH81631.1"/>
    <property type="molecule type" value="Genomic_DNA"/>
</dbReference>
<dbReference type="InterPro" id="IPR036439">
    <property type="entry name" value="Dockerin_dom_sf"/>
</dbReference>
<evidence type="ECO:0000313" key="1">
    <source>
        <dbReference type="EMBL" id="GAH81631.1"/>
    </source>
</evidence>
<name>X1IGU9_9ZZZZ</name>
<organism evidence="1">
    <name type="scientific">marine sediment metagenome</name>
    <dbReference type="NCBI Taxonomy" id="412755"/>
    <lineage>
        <taxon>unclassified sequences</taxon>
        <taxon>metagenomes</taxon>
        <taxon>ecological metagenomes</taxon>
    </lineage>
</organism>
<feature type="non-terminal residue" evidence="1">
    <location>
        <position position="1"/>
    </location>
</feature>